<dbReference type="InterPro" id="IPR054382">
    <property type="entry name" value="wHTH_alphaproteobact"/>
</dbReference>
<dbReference type="Proteomes" id="UP000198646">
    <property type="component" value="Unassembled WGS sequence"/>
</dbReference>
<organism evidence="2 3">
    <name type="scientific">Sulfitobacter litoralis</name>
    <dbReference type="NCBI Taxonomy" id="335975"/>
    <lineage>
        <taxon>Bacteria</taxon>
        <taxon>Pseudomonadati</taxon>
        <taxon>Pseudomonadota</taxon>
        <taxon>Alphaproteobacteria</taxon>
        <taxon>Rhodobacterales</taxon>
        <taxon>Roseobacteraceae</taxon>
        <taxon>Sulfitobacter</taxon>
    </lineage>
</organism>
<proteinExistence type="predicted"/>
<keyword evidence="3" id="KW-1185">Reference proteome</keyword>
<comment type="caution">
    <text evidence="2">The sequence shown here is derived from an EMBL/GenBank/DDBJ whole genome shotgun (WGS) entry which is preliminary data.</text>
</comment>
<dbReference type="Pfam" id="PF22324">
    <property type="entry name" value="HTH_91"/>
    <property type="match status" value="1"/>
</dbReference>
<dbReference type="RefSeq" id="WP_093733946.1">
    <property type="nucleotide sequence ID" value="NZ_FNJD01000019.1"/>
</dbReference>
<gene>
    <name evidence="2" type="ORF">SAMN04488512_11945</name>
</gene>
<evidence type="ECO:0000313" key="2">
    <source>
        <dbReference type="EMBL" id="SDP52977.1"/>
    </source>
</evidence>
<dbReference type="EMBL" id="FNJD01000019">
    <property type="protein sequence ID" value="SDP52977.1"/>
    <property type="molecule type" value="Genomic_DNA"/>
</dbReference>
<reference evidence="2 3" key="1">
    <citation type="submission" date="2016-10" db="EMBL/GenBank/DDBJ databases">
        <authorList>
            <person name="Varghese N."/>
            <person name="Submissions S."/>
        </authorList>
    </citation>
    <scope>NUCLEOTIDE SEQUENCE [LARGE SCALE GENOMIC DNA]</scope>
    <source>
        <strain evidence="2 3">DSM 17584</strain>
    </source>
</reference>
<feature type="domain" description="Winged helix" evidence="1">
    <location>
        <begin position="57"/>
        <end position="129"/>
    </location>
</feature>
<accession>A0ABY0SRA5</accession>
<evidence type="ECO:0000259" key="1">
    <source>
        <dbReference type="Pfam" id="PF22324"/>
    </source>
</evidence>
<evidence type="ECO:0000313" key="3">
    <source>
        <dbReference type="Proteomes" id="UP000198646"/>
    </source>
</evidence>
<protein>
    <recommendedName>
        <fullName evidence="1">Winged helix domain-containing protein</fullName>
    </recommendedName>
</protein>
<name>A0ABY0SRA5_9RHOB</name>
<sequence length="166" mass="17665">MSGGKEEARVLLAQEPGRVNCQAVAADTQIVAQRKPARHTGGTPYTGSTKVDCALAIVVSGCVQWALNQLRKAGAMGCKSIDKPSPRMAAYDLSLRGMGFEIETITEAPERDHVGRHARNALRSGVSLGRNWGAGATKLQFAFLMRAHGLTEAQAHALAVLIWGAM</sequence>